<accession>A0AA35QQ30</accession>
<sequence>AWDAFGHFHGSITRRASEEEKLLNAPPRRSASPAACVLLGSKFQCIMKRPAVMRHPPVKMMTCTRQSGSAGRSVPEGATSLRRWPVPDRLQGFSGLLRLVVVEETEGLVKDFAEVFDGTLGQYTGTPISFSLDPQTGRTLIRFLLSNTCCIPWVRFGTHTSSSQRRLGPGCAGLLTSSLTTSRSWASSP</sequence>
<dbReference type="EMBL" id="CANTUW010000034">
    <property type="protein sequence ID" value="CAI7935034.1"/>
    <property type="molecule type" value="Genomic_DNA"/>
</dbReference>
<evidence type="ECO:0000313" key="1">
    <source>
        <dbReference type="EMBL" id="CAI7935034.1"/>
    </source>
</evidence>
<dbReference type="AlphaFoldDB" id="A0AA35QQ30"/>
<protein>
    <submittedName>
        <fullName evidence="1">Uncharacterized protein</fullName>
    </submittedName>
</protein>
<dbReference type="Proteomes" id="UP001178461">
    <property type="component" value="Unassembled WGS sequence"/>
</dbReference>
<feature type="non-terminal residue" evidence="1">
    <location>
        <position position="189"/>
    </location>
</feature>
<gene>
    <name evidence="1" type="ORF">PODLI_1B040375</name>
</gene>
<proteinExistence type="predicted"/>
<organism evidence="1 2">
    <name type="scientific">Podarcis lilfordi</name>
    <name type="common">Lilford's wall lizard</name>
    <dbReference type="NCBI Taxonomy" id="74358"/>
    <lineage>
        <taxon>Eukaryota</taxon>
        <taxon>Metazoa</taxon>
        <taxon>Chordata</taxon>
        <taxon>Craniata</taxon>
        <taxon>Vertebrata</taxon>
        <taxon>Euteleostomi</taxon>
        <taxon>Lepidosauria</taxon>
        <taxon>Squamata</taxon>
        <taxon>Bifurcata</taxon>
        <taxon>Unidentata</taxon>
        <taxon>Episquamata</taxon>
        <taxon>Laterata</taxon>
        <taxon>Lacertibaenia</taxon>
        <taxon>Lacertidae</taxon>
        <taxon>Podarcis</taxon>
    </lineage>
</organism>
<comment type="caution">
    <text evidence="1">The sequence shown here is derived from an EMBL/GenBank/DDBJ whole genome shotgun (WGS) entry which is preliminary data.</text>
</comment>
<feature type="non-terminal residue" evidence="1">
    <location>
        <position position="1"/>
    </location>
</feature>
<reference evidence="1" key="1">
    <citation type="submission" date="2022-12" db="EMBL/GenBank/DDBJ databases">
        <authorList>
            <person name="Alioto T."/>
            <person name="Alioto T."/>
            <person name="Gomez Garrido J."/>
        </authorList>
    </citation>
    <scope>NUCLEOTIDE SEQUENCE</scope>
</reference>
<evidence type="ECO:0000313" key="2">
    <source>
        <dbReference type="Proteomes" id="UP001178461"/>
    </source>
</evidence>
<keyword evidence="2" id="KW-1185">Reference proteome</keyword>
<name>A0AA35QQ30_9SAUR</name>